<comment type="subcellular location">
    <subcellularLocation>
        <location evidence="2">Nucleus</location>
        <location evidence="2">Nucleolus</location>
    </subcellularLocation>
</comment>
<evidence type="ECO:0000256" key="3">
    <source>
        <dbReference type="ARBA" id="ARBA00008132"/>
    </source>
</evidence>
<keyword evidence="5" id="KW-0813">Transport</keyword>
<evidence type="ECO:0000256" key="1">
    <source>
        <dbReference type="ARBA" id="ARBA00001977"/>
    </source>
</evidence>
<evidence type="ECO:0000256" key="2">
    <source>
        <dbReference type="ARBA" id="ARBA00004604"/>
    </source>
</evidence>
<dbReference type="GO" id="GO:0008298">
    <property type="term" value="P:intracellular mRNA localization"/>
    <property type="evidence" value="ECO:0007669"/>
    <property type="project" value="TreeGrafter"/>
</dbReference>
<evidence type="ECO:0000256" key="10">
    <source>
        <dbReference type="SAM" id="MobiDB-lite"/>
    </source>
</evidence>
<keyword evidence="8" id="KW-0175">Coiled coil</keyword>
<dbReference type="HOGENOM" id="CLU_096593_0_0_1"/>
<feature type="compositionally biased region" description="Basic and acidic residues" evidence="10">
    <location>
        <begin position="140"/>
        <end position="157"/>
    </location>
</feature>
<comment type="subunit">
    <text evidence="4">Component of the 66S pre-ribosomal particle.</text>
</comment>
<dbReference type="Proteomes" id="UP000007796">
    <property type="component" value="Unassembled WGS sequence"/>
</dbReference>
<name>F0X8U3_GROCL</name>
<evidence type="ECO:0000256" key="4">
    <source>
        <dbReference type="ARBA" id="ARBA00011339"/>
    </source>
</evidence>
<dbReference type="GeneID" id="25976909"/>
<dbReference type="PANTHER" id="PTHR28028">
    <property type="entry name" value="60S RIBOSOMAL SUBUNIT ASSEMBLY/EXPORT PROTEIN LOC1"/>
    <property type="match status" value="1"/>
</dbReference>
<reference evidence="11 12" key="1">
    <citation type="journal article" date="2011" name="Proc. Natl. Acad. Sci. U.S.A.">
        <title>Genome and transcriptome analyses of the mountain pine beetle-fungal symbiont Grosmannia clavigera, a lodgepole pine pathogen.</title>
        <authorList>
            <person name="DiGuistini S."/>
            <person name="Wang Y."/>
            <person name="Liao N.Y."/>
            <person name="Taylor G."/>
            <person name="Tanguay P."/>
            <person name="Feau N."/>
            <person name="Henrissat B."/>
            <person name="Chan S.K."/>
            <person name="Hesse-Orce U."/>
            <person name="Alamouti S.M."/>
            <person name="Tsui C.K.M."/>
            <person name="Docking R.T."/>
            <person name="Levasseur A."/>
            <person name="Haridas S."/>
            <person name="Robertson G."/>
            <person name="Birol I."/>
            <person name="Holt R.A."/>
            <person name="Marra M.A."/>
            <person name="Hamelin R.C."/>
            <person name="Hirst M."/>
            <person name="Jones S.J.M."/>
            <person name="Bohlmann J."/>
            <person name="Breuil C."/>
        </authorList>
    </citation>
    <scope>NUCLEOTIDE SEQUENCE [LARGE SCALE GENOMIC DNA]</scope>
    <source>
        <strain evidence="12">kw1407 / UAMH 11150</strain>
    </source>
</reference>
<evidence type="ECO:0000256" key="5">
    <source>
        <dbReference type="ARBA" id="ARBA00022448"/>
    </source>
</evidence>
<sequence length="205" mass="22624">MAPTRTVKNKHAANRSGIKGSKASKMTHSDGVVKSKKPQGKSSTGVQLGAGRSKMMELLKKKRKGRVFSEKELDIPKLNTITPVGVQKPKGKKIGKVFVDDRESMTTILAMVQAEKDGQIESKIMKARQMEEIRQARLVEAEKKESERKSKLEDTKASLRKKRKRNVKGADGDDTSVNTMASEGTKATKAKKKRVSFAKEPETDG</sequence>
<dbReference type="RefSeq" id="XP_014175185.1">
    <property type="nucleotide sequence ID" value="XM_014319710.1"/>
</dbReference>
<dbReference type="STRING" id="655863.F0X8U3"/>
<evidence type="ECO:0000256" key="8">
    <source>
        <dbReference type="ARBA" id="ARBA00023054"/>
    </source>
</evidence>
<dbReference type="InParanoid" id="F0X8U3"/>
<dbReference type="GO" id="GO:0051028">
    <property type="term" value="P:mRNA transport"/>
    <property type="evidence" value="ECO:0007669"/>
    <property type="project" value="UniProtKB-KW"/>
</dbReference>
<dbReference type="FunCoup" id="F0X8U3">
    <property type="interactions" value="289"/>
</dbReference>
<dbReference type="OrthoDB" id="1743802at2759"/>
<keyword evidence="12" id="KW-1185">Reference proteome</keyword>
<feature type="compositionally biased region" description="Basic residues" evidence="10">
    <location>
        <begin position="158"/>
        <end position="167"/>
    </location>
</feature>
<keyword evidence="9" id="KW-0539">Nucleus</keyword>
<evidence type="ECO:0000256" key="9">
    <source>
        <dbReference type="ARBA" id="ARBA00023242"/>
    </source>
</evidence>
<keyword evidence="7" id="KW-0509">mRNA transport</keyword>
<feature type="region of interest" description="Disordered" evidence="10">
    <location>
        <begin position="140"/>
        <end position="205"/>
    </location>
</feature>
<comment type="function">
    <text evidence="1">Required for efficient assembly and nuclear export of the 60S ribosomal subunit.</text>
</comment>
<evidence type="ECO:0000256" key="6">
    <source>
        <dbReference type="ARBA" id="ARBA00022517"/>
    </source>
</evidence>
<gene>
    <name evidence="11" type="ORF">CMQ_3772</name>
</gene>
<dbReference type="GO" id="GO:0003729">
    <property type="term" value="F:mRNA binding"/>
    <property type="evidence" value="ECO:0007669"/>
    <property type="project" value="InterPro"/>
</dbReference>
<dbReference type="EMBL" id="GL629735">
    <property type="protein sequence ID" value="EFX05703.1"/>
    <property type="molecule type" value="Genomic_DNA"/>
</dbReference>
<accession>F0X8U3</accession>
<dbReference type="GO" id="GO:0042273">
    <property type="term" value="P:ribosomal large subunit biogenesis"/>
    <property type="evidence" value="ECO:0007669"/>
    <property type="project" value="InterPro"/>
</dbReference>
<comment type="similarity">
    <text evidence="3">Belongs to the LOC1 family.</text>
</comment>
<proteinExistence type="inferred from homology"/>
<dbReference type="AlphaFoldDB" id="F0X8U3"/>
<dbReference type="GO" id="GO:0005730">
    <property type="term" value="C:nucleolus"/>
    <property type="evidence" value="ECO:0007669"/>
    <property type="project" value="UniProtKB-SubCell"/>
</dbReference>
<protein>
    <submittedName>
        <fullName evidence="11">60S ribosomal subunit assembly export protein loc-1</fullName>
    </submittedName>
</protein>
<evidence type="ECO:0000256" key="7">
    <source>
        <dbReference type="ARBA" id="ARBA00022816"/>
    </source>
</evidence>
<organism evidence="12">
    <name type="scientific">Grosmannia clavigera (strain kw1407 / UAMH 11150)</name>
    <name type="common">Blue stain fungus</name>
    <name type="synonym">Graphiocladiella clavigera</name>
    <dbReference type="NCBI Taxonomy" id="655863"/>
    <lineage>
        <taxon>Eukaryota</taxon>
        <taxon>Fungi</taxon>
        <taxon>Dikarya</taxon>
        <taxon>Ascomycota</taxon>
        <taxon>Pezizomycotina</taxon>
        <taxon>Sordariomycetes</taxon>
        <taxon>Sordariomycetidae</taxon>
        <taxon>Ophiostomatales</taxon>
        <taxon>Ophiostomataceae</taxon>
        <taxon>Leptographium</taxon>
    </lineage>
</organism>
<evidence type="ECO:0000313" key="11">
    <source>
        <dbReference type="EMBL" id="EFX05703.1"/>
    </source>
</evidence>
<keyword evidence="6" id="KW-0690">Ribosome biogenesis</keyword>
<evidence type="ECO:0000313" key="12">
    <source>
        <dbReference type="Proteomes" id="UP000007796"/>
    </source>
</evidence>
<feature type="region of interest" description="Disordered" evidence="10">
    <location>
        <begin position="1"/>
        <end position="54"/>
    </location>
</feature>
<dbReference type="InterPro" id="IPR037650">
    <property type="entry name" value="Loc1"/>
</dbReference>
<dbReference type="GO" id="GO:0030687">
    <property type="term" value="C:preribosome, large subunit precursor"/>
    <property type="evidence" value="ECO:0007669"/>
    <property type="project" value="TreeGrafter"/>
</dbReference>
<dbReference type="PANTHER" id="PTHR28028:SF1">
    <property type="entry name" value="60S RIBOSOMAL SUBUNIT ASSEMBLY_EXPORT PROTEIN LOC1"/>
    <property type="match status" value="1"/>
</dbReference>
<dbReference type="eggNOG" id="ENOG502RY6R">
    <property type="taxonomic scope" value="Eukaryota"/>
</dbReference>